<organism evidence="4 5">
    <name type="scientific">Desulfurivibrio alkaliphilus (strain DSM 19089 / UNIQEM U267 / AHT2)</name>
    <dbReference type="NCBI Taxonomy" id="589865"/>
    <lineage>
        <taxon>Bacteria</taxon>
        <taxon>Pseudomonadati</taxon>
        <taxon>Thermodesulfobacteriota</taxon>
        <taxon>Desulfobulbia</taxon>
        <taxon>Desulfobulbales</taxon>
        <taxon>Desulfobulbaceae</taxon>
        <taxon>Desulfurivibrio</taxon>
    </lineage>
</organism>
<dbReference type="GO" id="GO:0005886">
    <property type="term" value="C:plasma membrane"/>
    <property type="evidence" value="ECO:0007669"/>
    <property type="project" value="UniProtKB-SubCell"/>
</dbReference>
<dbReference type="EMBL" id="CP001940">
    <property type="protein sequence ID" value="ADH85331.1"/>
    <property type="molecule type" value="Genomic_DNA"/>
</dbReference>
<evidence type="ECO:0000256" key="1">
    <source>
        <dbReference type="ARBA" id="ARBA00007613"/>
    </source>
</evidence>
<dbReference type="InterPro" id="IPR003423">
    <property type="entry name" value="OMP_efflux"/>
</dbReference>
<accession>D6Z176</accession>
<dbReference type="GO" id="GO:0015562">
    <property type="term" value="F:efflux transmembrane transporter activity"/>
    <property type="evidence" value="ECO:0007669"/>
    <property type="project" value="InterPro"/>
</dbReference>
<dbReference type="Pfam" id="PF02321">
    <property type="entry name" value="OEP"/>
    <property type="match status" value="2"/>
</dbReference>
<dbReference type="KEGG" id="dak:DaAHT2_0625"/>
<name>D6Z176_DESAT</name>
<reference evidence="5" key="1">
    <citation type="submission" date="2010-02" db="EMBL/GenBank/DDBJ databases">
        <title>Complete sequence of Desulfurivibrio alkaliphilus AHT2.</title>
        <authorList>
            <consortium name="US DOE Joint Genome Institute"/>
            <person name="Pitluck S."/>
            <person name="Chertkov O."/>
            <person name="Detter J.C."/>
            <person name="Han C."/>
            <person name="Tapia R."/>
            <person name="Larimer F."/>
            <person name="Land M."/>
            <person name="Hauser L."/>
            <person name="Kyrpides N."/>
            <person name="Mikhailova N."/>
            <person name="Sorokin D.Y."/>
            <person name="Muyzer G."/>
            <person name="Woyke T."/>
        </authorList>
    </citation>
    <scope>NUCLEOTIDE SEQUENCE [LARGE SCALE GENOMIC DNA]</scope>
    <source>
        <strain evidence="5">DSM 19089 / UNIQEM U267 / AHT2</strain>
    </source>
</reference>
<dbReference type="SUPFAM" id="SSF56954">
    <property type="entry name" value="Outer membrane efflux proteins (OEP)"/>
    <property type="match status" value="1"/>
</dbReference>
<dbReference type="PANTHER" id="PTHR30203">
    <property type="entry name" value="OUTER MEMBRANE CATION EFFLUX PROTEIN"/>
    <property type="match status" value="1"/>
</dbReference>
<dbReference type="STRING" id="589865.DaAHT2_0625"/>
<comment type="subcellular location">
    <subcellularLocation>
        <location evidence="2">Cell membrane</location>
        <topology evidence="2">Lipid-anchor</topology>
    </subcellularLocation>
</comment>
<feature type="coiled-coil region" evidence="3">
    <location>
        <begin position="222"/>
        <end position="249"/>
    </location>
</feature>
<dbReference type="Gene3D" id="2.20.200.10">
    <property type="entry name" value="Outer membrane efflux proteins (OEP)"/>
    <property type="match status" value="1"/>
</dbReference>
<feature type="coiled-coil region" evidence="3">
    <location>
        <begin position="357"/>
        <end position="402"/>
    </location>
</feature>
<dbReference type="Gene3D" id="1.20.1600.10">
    <property type="entry name" value="Outer membrane efflux proteins (OEP)"/>
    <property type="match status" value="1"/>
</dbReference>
<dbReference type="AlphaFoldDB" id="D6Z176"/>
<evidence type="ECO:0000313" key="5">
    <source>
        <dbReference type="Proteomes" id="UP000001508"/>
    </source>
</evidence>
<dbReference type="NCBIfam" id="TIGR01845">
    <property type="entry name" value="outer_NodT"/>
    <property type="match status" value="1"/>
</dbReference>
<feature type="chain" id="PRO_5001437928" evidence="2">
    <location>
        <begin position="20"/>
        <end position="471"/>
    </location>
</feature>
<dbReference type="FunCoup" id="D6Z176">
    <property type="interactions" value="187"/>
</dbReference>
<keyword evidence="2" id="KW-0564">Palmitate</keyword>
<dbReference type="eggNOG" id="COG1538">
    <property type="taxonomic scope" value="Bacteria"/>
</dbReference>
<gene>
    <name evidence="4" type="ordered locus">DaAHT2_0625</name>
</gene>
<sequence length="471" mass="52245">MFRYSLMLFAILLAGCSLGPEYHRPEVAAPVEYRYAEGYEEIWQQGEPADELPKGQWWRIYQDPALNELQERAAANNQQLRAAVARLDQARAVAGLSRADLFPRLDLQPSAQRGRTADDLSPLGEGQTTTTINLPLDLGYELDIRGRLRRLNEAAAAEVDASAAEMESFRLTLHSEVARTYFTLLTLDRETALLEKTAQLRRQNQRLISSRYQHGLSDKLDLSRAETELAAAEAEVIMLRQRRSEVEHALALLLGEPASNFAHAANEAEEFQVPEVKPGLPAELLQRRPDVAAAERRLMAANARIGAAKAAFFPSIRLTGAAGFGSNELSSLLASGNRFWNFGPQISLPIFDGGRNRAQLEQARAAHEEALADYQQTLLQAMQEVEDALATLALLHQQQQAQQRALRHARETVGLAHQRYRAGLVSYLEIIESERSALTQERAALQTSNQQLQANIALIKALGGGWDSVQN</sequence>
<evidence type="ECO:0000313" key="4">
    <source>
        <dbReference type="EMBL" id="ADH85331.1"/>
    </source>
</evidence>
<dbReference type="PROSITE" id="PS51257">
    <property type="entry name" value="PROKAR_LIPOPROTEIN"/>
    <property type="match status" value="1"/>
</dbReference>
<dbReference type="RefSeq" id="WP_013162862.1">
    <property type="nucleotide sequence ID" value="NC_014216.1"/>
</dbReference>
<keyword evidence="2" id="KW-0732">Signal</keyword>
<dbReference type="InterPro" id="IPR010131">
    <property type="entry name" value="MdtP/NodT-like"/>
</dbReference>
<proteinExistence type="inferred from homology"/>
<dbReference type="Proteomes" id="UP000001508">
    <property type="component" value="Chromosome"/>
</dbReference>
<evidence type="ECO:0000256" key="2">
    <source>
        <dbReference type="RuleBase" id="RU362097"/>
    </source>
</evidence>
<feature type="coiled-coil region" evidence="3">
    <location>
        <begin position="428"/>
        <end position="455"/>
    </location>
</feature>
<dbReference type="OrthoDB" id="9783163at2"/>
<evidence type="ECO:0000256" key="3">
    <source>
        <dbReference type="SAM" id="Coils"/>
    </source>
</evidence>
<protein>
    <submittedName>
        <fullName evidence="4">RND efflux system, outer membrane lipoprotein, NodT family</fullName>
    </submittedName>
</protein>
<keyword evidence="5" id="KW-1185">Reference proteome</keyword>
<comment type="similarity">
    <text evidence="1 2">Belongs to the outer membrane factor (OMF) (TC 1.B.17) family.</text>
</comment>
<keyword evidence="2" id="KW-0812">Transmembrane</keyword>
<dbReference type="PANTHER" id="PTHR30203:SF33">
    <property type="entry name" value="BLR4455 PROTEIN"/>
    <property type="match status" value="1"/>
</dbReference>
<dbReference type="HOGENOM" id="CLU_012817_13_1_7"/>
<keyword evidence="2 4" id="KW-0449">Lipoprotein</keyword>
<keyword evidence="2" id="KW-0472">Membrane</keyword>
<keyword evidence="3" id="KW-0175">Coiled coil</keyword>
<dbReference type="InParanoid" id="D6Z176"/>
<keyword evidence="2" id="KW-1134">Transmembrane beta strand</keyword>
<feature type="signal peptide" evidence="2">
    <location>
        <begin position="1"/>
        <end position="19"/>
    </location>
</feature>